<protein>
    <recommendedName>
        <fullName evidence="2">Ycf21</fullName>
    </recommendedName>
</protein>
<evidence type="ECO:0000313" key="1">
    <source>
        <dbReference type="EMBL" id="ARW61396.1"/>
    </source>
</evidence>
<dbReference type="Gene3D" id="3.40.1410.10">
    <property type="entry name" value="Chorismate lyase-like"/>
    <property type="match status" value="1"/>
</dbReference>
<dbReference type="InterPro" id="IPR028978">
    <property type="entry name" value="Chorismate_lyase_/UTRA_dom_sf"/>
</dbReference>
<dbReference type="EMBL" id="MF101418">
    <property type="protein sequence ID" value="ARW61396.1"/>
    <property type="molecule type" value="Genomic_DNA"/>
</dbReference>
<organism evidence="1">
    <name type="scientific">Caloglossa intermedia</name>
    <dbReference type="NCBI Taxonomy" id="100879"/>
    <lineage>
        <taxon>Eukaryota</taxon>
        <taxon>Rhodophyta</taxon>
        <taxon>Florideophyceae</taxon>
        <taxon>Rhodymeniophycidae</taxon>
        <taxon>Ceramiales</taxon>
        <taxon>Delesseriaceae</taxon>
        <taxon>Caloglossa</taxon>
    </lineage>
</organism>
<keyword evidence="1" id="KW-0150">Chloroplast</keyword>
<gene>
    <name evidence="1" type="primary">ycf21</name>
</gene>
<dbReference type="RefSeq" id="YP_009392834.1">
    <property type="nucleotide sequence ID" value="NC_035265.1"/>
</dbReference>
<geneLocation type="chloroplast" evidence="1"/>
<dbReference type="InterPro" id="IPR002800">
    <property type="entry name" value="Rv2949c-like"/>
</dbReference>
<name>A0A1Z1M5W6_9FLOR</name>
<reference evidence="1" key="1">
    <citation type="journal article" date="2017" name="J. Phycol.">
        <title>Analysis of chloroplast genomes and a supermatrix inform reclassification of the Rhodomelaceae (Rhodophyta).</title>
        <authorList>
            <person name="Diaz-Tapia P."/>
            <person name="Maggs C.A."/>
            <person name="West J.A."/>
            <person name="Verbruggen H."/>
        </authorList>
    </citation>
    <scope>NUCLEOTIDE SEQUENCE</scope>
    <source>
        <strain evidence="1">JW3535</strain>
    </source>
</reference>
<dbReference type="AlphaFoldDB" id="A0A1Z1M5W6"/>
<dbReference type="SUPFAM" id="SSF64288">
    <property type="entry name" value="Chorismate lyase-like"/>
    <property type="match status" value="1"/>
</dbReference>
<dbReference type="GeneID" id="33354436"/>
<sequence length="183" mass="22300">MLTYSHQFHYIFILPIYKNKQKYLNNKLKNLIPASLQLILLNQGSLTKILNYINAKQVILKKFQKNNHTLKNNRYLRYIWIEDCLYTKLIFAKSLWQFKYDKSHRGKEKLKNHIPIGISIVQYEIDIYKEVQEIYYGYCIKLNHSLNYDQPMWGRKYTLYYDNRLLATVQEFFSPYIINFFTN</sequence>
<keyword evidence="1" id="KW-0934">Plastid</keyword>
<evidence type="ECO:0008006" key="2">
    <source>
        <dbReference type="Google" id="ProtNLM"/>
    </source>
</evidence>
<accession>A0A1Z1M5W6</accession>
<dbReference type="Pfam" id="PF01947">
    <property type="entry name" value="Rv2949c-like"/>
    <property type="match status" value="1"/>
</dbReference>
<proteinExistence type="predicted"/>